<accession>F8ABF3</accession>
<comment type="similarity">
    <text evidence="3 8 9">Belongs to the IspF family.</text>
</comment>
<comment type="caution">
    <text evidence="8">Lacks conserved residue(s) required for the propagation of feature annotation.</text>
</comment>
<reference evidence="12" key="1">
    <citation type="submission" date="2011-04" db="EMBL/GenBank/DDBJ databases">
        <title>The complete genome of Thermodesulfatator indicus DSM 15286.</title>
        <authorList>
            <person name="Lucas S."/>
            <person name="Copeland A."/>
            <person name="Lapidus A."/>
            <person name="Bruce D."/>
            <person name="Goodwin L."/>
            <person name="Pitluck S."/>
            <person name="Peters L."/>
            <person name="Kyrpides N."/>
            <person name="Mavromatis K."/>
            <person name="Pagani I."/>
            <person name="Ivanova N."/>
            <person name="Saunders L."/>
            <person name="Detter J.C."/>
            <person name="Tapia R."/>
            <person name="Han C."/>
            <person name="Land M."/>
            <person name="Hauser L."/>
            <person name="Markowitz V."/>
            <person name="Cheng J.-F."/>
            <person name="Hugenholtz P."/>
            <person name="Woyke T."/>
            <person name="Wu D."/>
            <person name="Spring S."/>
            <person name="Schroeder M."/>
            <person name="Brambilla E."/>
            <person name="Klenk H.-P."/>
            <person name="Eisen J.A."/>
        </authorList>
    </citation>
    <scope>NUCLEOTIDE SEQUENCE [LARGE SCALE GENOMIC DNA]</scope>
    <source>
        <strain evidence="12">DSM 15286 / JCM 11887 / CIR29812</strain>
    </source>
</reference>
<keyword evidence="6 8" id="KW-0414">Isoprene biosynthesis</keyword>
<feature type="binding site" evidence="8">
    <location>
        <begin position="61"/>
        <end position="65"/>
    </location>
    <ligand>
        <name>4-CDP-2-C-methyl-D-erythritol 2-phosphate</name>
        <dbReference type="ChEBI" id="CHEBI:57919"/>
    </ligand>
</feature>
<evidence type="ECO:0000256" key="2">
    <source>
        <dbReference type="ARBA" id="ARBA00004709"/>
    </source>
</evidence>
<evidence type="ECO:0000256" key="6">
    <source>
        <dbReference type="ARBA" id="ARBA00023229"/>
    </source>
</evidence>
<evidence type="ECO:0000256" key="8">
    <source>
        <dbReference type="HAMAP-Rule" id="MF_00107"/>
    </source>
</evidence>
<feature type="binding site" evidence="8">
    <location>
        <position position="139"/>
    </location>
    <ligand>
        <name>4-CDP-2-C-methyl-D-erythritol 2-phosphate</name>
        <dbReference type="ChEBI" id="CHEBI:57919"/>
    </ligand>
</feature>
<dbReference type="PANTHER" id="PTHR43181">
    <property type="entry name" value="2-C-METHYL-D-ERYTHRITOL 2,4-CYCLODIPHOSPHATE SYNTHASE, CHLOROPLASTIC"/>
    <property type="match status" value="1"/>
</dbReference>
<reference evidence="11 12" key="2">
    <citation type="journal article" date="2012" name="Stand. Genomic Sci.">
        <title>Complete genome sequence of the thermophilic sulfate-reducing ocean bacterium Thermodesulfatator indicus type strain (CIR29812(T)).</title>
        <authorList>
            <person name="Anderson I."/>
            <person name="Saunders E."/>
            <person name="Lapidus A."/>
            <person name="Nolan M."/>
            <person name="Lucas S."/>
            <person name="Tice H."/>
            <person name="Del Rio T.G."/>
            <person name="Cheng J.F."/>
            <person name="Han C."/>
            <person name="Tapia R."/>
            <person name="Goodwin L.A."/>
            <person name="Pitluck S."/>
            <person name="Liolios K."/>
            <person name="Mavromatis K."/>
            <person name="Pagani I."/>
            <person name="Ivanova N."/>
            <person name="Mikhailova N."/>
            <person name="Pati A."/>
            <person name="Chen A."/>
            <person name="Palaniappan K."/>
            <person name="Land M."/>
            <person name="Hauser L."/>
            <person name="Jeffries C.D."/>
            <person name="Chang Y.J."/>
            <person name="Brambilla E.M."/>
            <person name="Rohde M."/>
            <person name="Spring S."/>
            <person name="Goker M."/>
            <person name="Detter J.C."/>
            <person name="Woyke T."/>
            <person name="Bristow J."/>
            <person name="Eisen J.A."/>
            <person name="Markowitz V."/>
            <person name="Hugenholtz P."/>
            <person name="Kyrpides N.C."/>
            <person name="Klenk H.P."/>
        </authorList>
    </citation>
    <scope>NUCLEOTIDE SEQUENCE [LARGE SCALE GENOMIC DNA]</scope>
    <source>
        <strain evidence="12">DSM 15286 / JCM 11887 / CIR29812</strain>
    </source>
</reference>
<dbReference type="InterPro" id="IPR003526">
    <property type="entry name" value="MECDP_synthase"/>
</dbReference>
<dbReference type="FunCoup" id="F8ABF3">
    <property type="interactions" value="315"/>
</dbReference>
<comment type="subunit">
    <text evidence="8">Homotrimer.</text>
</comment>
<feature type="site" description="Transition state stabilizer" evidence="8">
    <location>
        <position position="133"/>
    </location>
</feature>
<feature type="site" description="Transition state stabilizer" evidence="8">
    <location>
        <position position="34"/>
    </location>
</feature>
<dbReference type="Gene3D" id="3.30.1330.50">
    <property type="entry name" value="2-C-methyl-D-erythritol 2,4-cyclodiphosphate synthase"/>
    <property type="match status" value="1"/>
</dbReference>
<dbReference type="PROSITE" id="PS01350">
    <property type="entry name" value="ISPF"/>
    <property type="match status" value="1"/>
</dbReference>
<dbReference type="RefSeq" id="WP_013907209.1">
    <property type="nucleotide sequence ID" value="NC_015681.1"/>
</dbReference>
<dbReference type="AlphaFoldDB" id="F8ABF3"/>
<protein>
    <recommendedName>
        <fullName evidence="4 8">2-C-methyl-D-erythritol 2,4-cyclodiphosphate synthase</fullName>
        <shortName evidence="8">MECDP-synthase</shortName>
        <shortName evidence="8">MECPP-synthase</shortName>
        <shortName evidence="8">MECPS</shortName>
        <ecNumber evidence="4 8">4.6.1.12</ecNumber>
    </recommendedName>
</protein>
<dbReference type="SUPFAM" id="SSF69765">
    <property type="entry name" value="IpsF-like"/>
    <property type="match status" value="1"/>
</dbReference>
<comment type="catalytic activity">
    <reaction evidence="1 8 9">
        <text>4-CDP-2-C-methyl-D-erythritol 2-phosphate = 2-C-methyl-D-erythritol 2,4-cyclic diphosphate + CMP</text>
        <dbReference type="Rhea" id="RHEA:23864"/>
        <dbReference type="ChEBI" id="CHEBI:57919"/>
        <dbReference type="ChEBI" id="CHEBI:58483"/>
        <dbReference type="ChEBI" id="CHEBI:60377"/>
        <dbReference type="EC" id="4.6.1.12"/>
    </reaction>
</comment>
<dbReference type="STRING" id="667014.Thein_0583"/>
<evidence type="ECO:0000259" key="10">
    <source>
        <dbReference type="Pfam" id="PF02542"/>
    </source>
</evidence>
<dbReference type="FunFam" id="3.30.1330.50:FF:000001">
    <property type="entry name" value="2-C-methyl-D-erythritol 2,4-cyclodiphosphate synthase"/>
    <property type="match status" value="1"/>
</dbReference>
<dbReference type="InParanoid" id="F8ABF3"/>
<dbReference type="EMBL" id="CP002683">
    <property type="protein sequence ID" value="AEH44464.1"/>
    <property type="molecule type" value="Genomic_DNA"/>
</dbReference>
<evidence type="ECO:0000256" key="1">
    <source>
        <dbReference type="ARBA" id="ARBA00000200"/>
    </source>
</evidence>
<feature type="binding site" evidence="8">
    <location>
        <begin position="34"/>
        <end position="35"/>
    </location>
    <ligand>
        <name>4-CDP-2-C-methyl-D-erythritol 2-phosphate</name>
        <dbReference type="ChEBI" id="CHEBI:57919"/>
    </ligand>
</feature>
<feature type="binding site" evidence="8">
    <location>
        <begin position="56"/>
        <end position="58"/>
    </location>
    <ligand>
        <name>4-CDP-2-C-methyl-D-erythritol 2-phosphate</name>
        <dbReference type="ChEBI" id="CHEBI:57919"/>
    </ligand>
</feature>
<dbReference type="PATRIC" id="fig|667014.3.peg.602"/>
<dbReference type="PANTHER" id="PTHR43181:SF1">
    <property type="entry name" value="2-C-METHYL-D-ERYTHRITOL 2,4-CYCLODIPHOSPHATE SYNTHASE, CHLOROPLASTIC"/>
    <property type="match status" value="1"/>
</dbReference>
<dbReference type="NCBIfam" id="TIGR00151">
    <property type="entry name" value="ispF"/>
    <property type="match status" value="1"/>
</dbReference>
<feature type="binding site" evidence="8">
    <location>
        <position position="142"/>
    </location>
    <ligand>
        <name>4-CDP-2-C-methyl-D-erythritol 2-phosphate</name>
        <dbReference type="ChEBI" id="CHEBI:57919"/>
    </ligand>
</feature>
<sequence>MRVGFGFDVHRFIPDRKLILCGVEIPYHLGLLGHSDADVATHALIDALLGAAGLGDIGEHFPDSDEKYRDVSSLILLKKTIELIHNNGFKFVNADLTIVTEKPKISPYRRVMKEKLAEIIGCSPKVINIKGKTTEKLGFTGRGEGIAAYAVALITHD</sequence>
<feature type="domain" description="2-C-methyl-D-erythritol 2,4-cyclodiphosphate synthase" evidence="10">
    <location>
        <begin position="1"/>
        <end position="154"/>
    </location>
</feature>
<dbReference type="HAMAP" id="MF_00107">
    <property type="entry name" value="IspF"/>
    <property type="match status" value="1"/>
</dbReference>
<evidence type="ECO:0000256" key="4">
    <source>
        <dbReference type="ARBA" id="ARBA00012579"/>
    </source>
</evidence>
<evidence type="ECO:0000256" key="7">
    <source>
        <dbReference type="ARBA" id="ARBA00023239"/>
    </source>
</evidence>
<evidence type="ECO:0000256" key="3">
    <source>
        <dbReference type="ARBA" id="ARBA00008480"/>
    </source>
</evidence>
<dbReference type="eggNOG" id="COG0245">
    <property type="taxonomic scope" value="Bacteria"/>
</dbReference>
<dbReference type="Proteomes" id="UP000006793">
    <property type="component" value="Chromosome"/>
</dbReference>
<organism evidence="11 12">
    <name type="scientific">Thermodesulfatator indicus (strain DSM 15286 / JCM 11887 / CIR29812)</name>
    <dbReference type="NCBI Taxonomy" id="667014"/>
    <lineage>
        <taxon>Bacteria</taxon>
        <taxon>Pseudomonadati</taxon>
        <taxon>Thermodesulfobacteriota</taxon>
        <taxon>Thermodesulfobacteria</taxon>
        <taxon>Thermodesulfobacteriales</taxon>
        <taxon>Thermodesulfatatoraceae</taxon>
        <taxon>Thermodesulfatator</taxon>
    </lineage>
</organism>
<evidence type="ECO:0000313" key="12">
    <source>
        <dbReference type="Proteomes" id="UP000006793"/>
    </source>
</evidence>
<feature type="binding site" evidence="8">
    <location>
        <begin position="8"/>
        <end position="10"/>
    </location>
    <ligand>
        <name>4-CDP-2-C-methyl-D-erythritol 2-phosphate</name>
        <dbReference type="ChEBI" id="CHEBI:57919"/>
    </ligand>
</feature>
<feature type="binding site" evidence="8">
    <location>
        <position position="42"/>
    </location>
    <ligand>
        <name>a divalent metal cation</name>
        <dbReference type="ChEBI" id="CHEBI:60240"/>
    </ligand>
</feature>
<dbReference type="GO" id="GO:0016114">
    <property type="term" value="P:terpenoid biosynthetic process"/>
    <property type="evidence" value="ECO:0007669"/>
    <property type="project" value="InterPro"/>
</dbReference>
<keyword evidence="12" id="KW-1185">Reference proteome</keyword>
<feature type="binding site" evidence="8">
    <location>
        <position position="8"/>
    </location>
    <ligand>
        <name>a divalent metal cation</name>
        <dbReference type="ChEBI" id="CHEBI:60240"/>
    </ligand>
</feature>
<dbReference type="KEGG" id="tid:Thein_0583"/>
<evidence type="ECO:0000313" key="11">
    <source>
        <dbReference type="EMBL" id="AEH44464.1"/>
    </source>
</evidence>
<dbReference type="GO" id="GO:0008685">
    <property type="term" value="F:2-C-methyl-D-erythritol 2,4-cyclodiphosphate synthase activity"/>
    <property type="evidence" value="ECO:0007669"/>
    <property type="project" value="UniProtKB-UniRule"/>
</dbReference>
<proteinExistence type="inferred from homology"/>
<comment type="function">
    <text evidence="8">Involved in the biosynthesis of isopentenyl diphosphate (IPP) and dimethylallyl diphosphate (DMAPP), two major building blocks of isoprenoid compounds. Catalyzes the conversion of 4-diphosphocytidyl-2-C-methyl-D-erythritol 2-phosphate (CDP-ME2P) to 2-C-methyl-D-erythritol 2,4-cyclodiphosphate (ME-CPP) with a corresponding release of cytidine 5-monophosphate (CMP).</text>
</comment>
<gene>
    <name evidence="8" type="primary">ispF</name>
    <name evidence="11" type="ordered locus">Thein_0583</name>
</gene>
<dbReference type="Pfam" id="PF02542">
    <property type="entry name" value="YgbB"/>
    <property type="match status" value="1"/>
</dbReference>
<dbReference type="GO" id="GO:0019288">
    <property type="term" value="P:isopentenyl diphosphate biosynthetic process, methylerythritol 4-phosphate pathway"/>
    <property type="evidence" value="ECO:0007669"/>
    <property type="project" value="UniProtKB-UniRule"/>
</dbReference>
<comment type="pathway">
    <text evidence="2 8">Isoprenoid biosynthesis; isopentenyl diphosphate biosynthesis via DXP pathway; isopentenyl diphosphate from 1-deoxy-D-xylulose 5-phosphate: step 4/6.</text>
</comment>
<dbReference type="EC" id="4.6.1.12" evidence="4 8"/>
<dbReference type="GO" id="GO:0046872">
    <property type="term" value="F:metal ion binding"/>
    <property type="evidence" value="ECO:0007669"/>
    <property type="project" value="UniProtKB-KW"/>
</dbReference>
<dbReference type="HOGENOM" id="CLU_084630_2_0_0"/>
<name>F8ABF3_THEID</name>
<feature type="binding site" evidence="8">
    <location>
        <position position="10"/>
    </location>
    <ligand>
        <name>a divalent metal cation</name>
        <dbReference type="ChEBI" id="CHEBI:60240"/>
    </ligand>
</feature>
<keyword evidence="5 8" id="KW-0479">Metal-binding</keyword>
<dbReference type="PaxDb" id="667014-Thein_0583"/>
<dbReference type="CDD" id="cd00554">
    <property type="entry name" value="MECDP_synthase"/>
    <property type="match status" value="1"/>
</dbReference>
<evidence type="ECO:0000256" key="9">
    <source>
        <dbReference type="RuleBase" id="RU004395"/>
    </source>
</evidence>
<keyword evidence="7 8" id="KW-0456">Lyase</keyword>
<dbReference type="InterPro" id="IPR020555">
    <property type="entry name" value="MECDP_synthase_CS"/>
</dbReference>
<evidence type="ECO:0000256" key="5">
    <source>
        <dbReference type="ARBA" id="ARBA00022723"/>
    </source>
</evidence>
<dbReference type="OrthoDB" id="9804336at2"/>
<dbReference type="InterPro" id="IPR036571">
    <property type="entry name" value="MECDP_synthase_sf"/>
</dbReference>
<comment type="cofactor">
    <cofactor evidence="8">
        <name>a divalent metal cation</name>
        <dbReference type="ChEBI" id="CHEBI:60240"/>
    </cofactor>
    <text evidence="8">Binds 1 divalent metal cation per subunit.</text>
</comment>
<dbReference type="UniPathway" id="UPA00056">
    <property type="reaction ID" value="UER00095"/>
</dbReference>